<evidence type="ECO:0000256" key="1">
    <source>
        <dbReference type="ARBA" id="ARBA00022679"/>
    </source>
</evidence>
<dbReference type="SUPFAM" id="SSF53756">
    <property type="entry name" value="UDP-Glycosyltransferase/glycogen phosphorylase"/>
    <property type="match status" value="1"/>
</dbReference>
<comment type="caution">
    <text evidence="2">The sequence shown here is derived from an EMBL/GenBank/DDBJ whole genome shotgun (WGS) entry which is preliminary data.</text>
</comment>
<gene>
    <name evidence="2" type="ORF">ACFPFU_04595</name>
</gene>
<dbReference type="EMBL" id="JBHSJJ010000002">
    <property type="protein sequence ID" value="MFC4870954.1"/>
    <property type="molecule type" value="Genomic_DNA"/>
</dbReference>
<proteinExistence type="predicted"/>
<protein>
    <submittedName>
        <fullName evidence="2">Glycosyltransferase</fullName>
    </submittedName>
</protein>
<dbReference type="PANTHER" id="PTHR46401:SF2">
    <property type="entry name" value="GLYCOSYLTRANSFERASE WBBK-RELATED"/>
    <property type="match status" value="1"/>
</dbReference>
<organism evidence="2 3">
    <name type="scientific">Negadavirga shengliensis</name>
    <dbReference type="NCBI Taxonomy" id="1389218"/>
    <lineage>
        <taxon>Bacteria</taxon>
        <taxon>Pseudomonadati</taxon>
        <taxon>Bacteroidota</taxon>
        <taxon>Cytophagia</taxon>
        <taxon>Cytophagales</taxon>
        <taxon>Cyclobacteriaceae</taxon>
        <taxon>Negadavirga</taxon>
    </lineage>
</organism>
<keyword evidence="3" id="KW-1185">Reference proteome</keyword>
<sequence>MKRILYFYHENPLEKNAGNKTRVINLLRYFKNKGMVVDFVSIRNFGSTWTDHDKEVFEKSGFCRTLYLLSRKPKGKNLFQYWLSYKIPNFFFKLRKNPISLYLNYHIQKGFENVLKNETYDHIIINYVYWGELINKKNLLSRAMTILDTHDFTTPRHLDDKNFSLADFFGNEIKQMRYFDQIWAISSDEQYLFGQFYPYKTKLVPFMIDKPGPRLLPQKYEFIYVASDNPHNKEAAEWFFSKVFPSIPDSYRLLVVGKITKHIPDLPNVTKILHMDKIEEAYHSSKAAICPMLHGTGLKIKVVEALAHGLPVICQIRGVDGLPNKINNGCLVSENATAFGQNMLHVVEDEDFHEKHRVDGESLFLDYFQSEKVYKKLDRYFALKHEKHPIG</sequence>
<dbReference type="Gene3D" id="3.40.50.2000">
    <property type="entry name" value="Glycogen Phosphorylase B"/>
    <property type="match status" value="1"/>
</dbReference>
<evidence type="ECO:0000313" key="2">
    <source>
        <dbReference type="EMBL" id="MFC4870954.1"/>
    </source>
</evidence>
<dbReference type="RefSeq" id="WP_377061976.1">
    <property type="nucleotide sequence ID" value="NZ_JBHSJJ010000002.1"/>
</dbReference>
<dbReference type="Proteomes" id="UP001595818">
    <property type="component" value="Unassembled WGS sequence"/>
</dbReference>
<dbReference type="Pfam" id="PF13692">
    <property type="entry name" value="Glyco_trans_1_4"/>
    <property type="match status" value="1"/>
</dbReference>
<dbReference type="PANTHER" id="PTHR46401">
    <property type="entry name" value="GLYCOSYLTRANSFERASE WBBK-RELATED"/>
    <property type="match status" value="1"/>
</dbReference>
<accession>A0ABV9SXM1</accession>
<evidence type="ECO:0000313" key="3">
    <source>
        <dbReference type="Proteomes" id="UP001595818"/>
    </source>
</evidence>
<name>A0ABV9SXM1_9BACT</name>
<reference evidence="3" key="1">
    <citation type="journal article" date="2019" name="Int. J. Syst. Evol. Microbiol.">
        <title>The Global Catalogue of Microorganisms (GCM) 10K type strain sequencing project: providing services to taxonomists for standard genome sequencing and annotation.</title>
        <authorList>
            <consortium name="The Broad Institute Genomics Platform"/>
            <consortium name="The Broad Institute Genome Sequencing Center for Infectious Disease"/>
            <person name="Wu L."/>
            <person name="Ma J."/>
        </authorList>
    </citation>
    <scope>NUCLEOTIDE SEQUENCE [LARGE SCALE GENOMIC DNA]</scope>
    <source>
        <strain evidence="3">CGMCC 4.7466</strain>
    </source>
</reference>
<keyword evidence="1" id="KW-0808">Transferase</keyword>